<feature type="domain" description="Ig-like" evidence="1">
    <location>
        <begin position="1120"/>
        <end position="1182"/>
    </location>
</feature>
<dbReference type="PROSITE" id="PS50835">
    <property type="entry name" value="IG_LIKE"/>
    <property type="match status" value="1"/>
</dbReference>
<dbReference type="Proteomes" id="UP001348817">
    <property type="component" value="Chromosome"/>
</dbReference>
<evidence type="ECO:0000259" key="1">
    <source>
        <dbReference type="PROSITE" id="PS50835"/>
    </source>
</evidence>
<dbReference type="EMBL" id="AP025314">
    <property type="protein sequence ID" value="BDD09486.1"/>
    <property type="molecule type" value="Genomic_DNA"/>
</dbReference>
<protein>
    <recommendedName>
        <fullName evidence="1">Ig-like domain-containing protein</fullName>
    </recommendedName>
</protein>
<proteinExistence type="predicted"/>
<sequence length="1438" mass="160899">MRIPLLIVAISACLFPFGKLKAQSTVPKLRHNPVRIYRHLYNPEDYPEYNKRALAFPTRQSMGNRLQFAINGIPFKKLGDKSYGYSAYGGKTYRIEETGLANADPDYRWYKVFQDSTFNLRVAGFKPLRTPGDKNSHGLADREGGFSERLQTLYDWLGPNMLGFQFGESDASFFNLGQNYVFPLSRKKENQAEAFRDYFEYYGTQANNYILAHINKGGIHHLMKEGIVTLAEAQVFYRGETAQPIHYAFIRGAAKQYGVLTSMGHSATTGTSYVKDEAPFSFFRRLIYLNYLYNGVDQTQEFATQQRNWKETDALVPRGQMVKDMANYIKENPNPGTMVTPVALFMDFNNGYFGPEKKSQEFQSWVNLPYSQGDFLTDNIFSMLYPGFERVGVYKNFRYDLTETPYGEMSDVILSDVRPEILDRYHLAVVTSEIEKDFGYVKKKLTDFASKGGEVVITAGNAKKLWPEWRIGSTENVPANAQIDVLEGESITEPRAFELYSIPAIPQGAETAMSWQNKPVCFELPIGEGFITVLMSPYGLNKDELGFSWDVNPDERNPLPLQRPYRLLEHAKTVYDAKLKKSMPFSVGEGLHHVVNAISETEYHVTVFNNTLEGKPFEIKSNIGEITSVEEVNMGERDIMHETEYYPATASTYNIGTSDSENIQGHDVRMFKVTVAPGQTSIPSEIVLEDKGSNRFLAMADFHSLRSKNKQWPAFGNEFEGAKFSGTQMLATSPEAVSKDAAYFNTRKFSFVFDLRDLTAEQIPGVLSKINVLDSAHVLMTEAPQNVNELLTNEKIKTYTGQAVSTFVFVKKRSDIPQDTEGKKIVLNQVYETWDDAYANSQKVNGEGTGEITDGITTQTLDIEGHTIAKNANRYLSLRKQPDLKTGVASAPSFFEYFGGVMVEAEYLHGISDEKALADKAWADSKGIGMVVDFTRDVDGFSKIVFEKAWQKIYEKGMAYAETVMDRMQATGLTKAVITMRALGKVGLEEGFTEIAQMAKDRNITLYIRNGQEINGASLRNKVQQLVDASLTNLEVAPSVETADGDSNFDNAKMIFLCKTKNSIFYPLSHLDNPINIAPYENSGAMLILDAEYINEKEFFEDLTELDWNNGPVIRLEENGDLFTLHCDATDEESYAWTKNGEKITSETSPSLSGNKRNDFGTYACEVVSNGKTLVSNEIIIEKPTPFIDNLSVSKISEDGFITVSNMTVDYDYIIRDGNNNETLSGTINAQSNKIDVNTLDPGNYSLILTNSQDGVYEHAFSIAEPTPVVDNIELSEIKSGGFVVVFNMSGPYDYTLSDSEENIVQSGTLDPENRRIYVDELDPGTYALSMTNESGGSFSTAITIPDPTVLPVPDPDQITDVLRVTPNPSDKGYVAVIGMTSEYQWVVYDLNGVARLQGTTSNSNRRIYVNTIPAGTYILQLTHSQGGTFSQQIILTH</sequence>
<accession>A0AAU9CBD8</accession>
<evidence type="ECO:0000313" key="2">
    <source>
        <dbReference type="EMBL" id="BDD09486.1"/>
    </source>
</evidence>
<dbReference type="Gene3D" id="2.60.40.10">
    <property type="entry name" value="Immunoglobulins"/>
    <property type="match status" value="1"/>
</dbReference>
<dbReference type="RefSeq" id="WP_338391086.1">
    <property type="nucleotide sequence ID" value="NZ_AP025314.1"/>
</dbReference>
<dbReference type="InterPro" id="IPR007110">
    <property type="entry name" value="Ig-like_dom"/>
</dbReference>
<dbReference type="KEGG" id="fax:FUAX_19180"/>
<organism evidence="2 3">
    <name type="scientific">Fulvitalea axinellae</name>
    <dbReference type="NCBI Taxonomy" id="1182444"/>
    <lineage>
        <taxon>Bacteria</taxon>
        <taxon>Pseudomonadati</taxon>
        <taxon>Bacteroidota</taxon>
        <taxon>Cytophagia</taxon>
        <taxon>Cytophagales</taxon>
        <taxon>Persicobacteraceae</taxon>
        <taxon>Fulvitalea</taxon>
    </lineage>
</organism>
<dbReference type="InterPro" id="IPR013783">
    <property type="entry name" value="Ig-like_fold"/>
</dbReference>
<name>A0AAU9CBD8_9BACT</name>
<gene>
    <name evidence="2" type="ORF">FUAX_19180</name>
</gene>
<dbReference type="NCBIfam" id="TIGR04183">
    <property type="entry name" value="Por_Secre_tail"/>
    <property type="match status" value="1"/>
</dbReference>
<reference evidence="2 3" key="1">
    <citation type="submission" date="2021-12" db="EMBL/GenBank/DDBJ databases">
        <title>Genome sequencing of bacteria with rrn-lacking chromosome and rrn-plasmid.</title>
        <authorList>
            <person name="Anda M."/>
            <person name="Iwasaki W."/>
        </authorList>
    </citation>
    <scope>NUCLEOTIDE SEQUENCE [LARGE SCALE GENOMIC DNA]</scope>
    <source>
        <strain evidence="2 3">DSM 100852</strain>
    </source>
</reference>
<keyword evidence="3" id="KW-1185">Reference proteome</keyword>
<dbReference type="SUPFAM" id="SSF48726">
    <property type="entry name" value="Immunoglobulin"/>
    <property type="match status" value="1"/>
</dbReference>
<dbReference type="InterPro" id="IPR036179">
    <property type="entry name" value="Ig-like_dom_sf"/>
</dbReference>
<evidence type="ECO:0000313" key="3">
    <source>
        <dbReference type="Proteomes" id="UP001348817"/>
    </source>
</evidence>
<dbReference type="InterPro" id="IPR026444">
    <property type="entry name" value="Secre_tail"/>
</dbReference>